<feature type="transmembrane region" description="Helical" evidence="6">
    <location>
        <begin position="519"/>
        <end position="538"/>
    </location>
</feature>
<feature type="transmembrane region" description="Helical" evidence="6">
    <location>
        <begin position="393"/>
        <end position="415"/>
    </location>
</feature>
<feature type="transmembrane region" description="Helical" evidence="6">
    <location>
        <begin position="267"/>
        <end position="291"/>
    </location>
</feature>
<dbReference type="PANTHER" id="PTHR19432">
    <property type="entry name" value="SUGAR TRANSPORTER"/>
    <property type="match status" value="1"/>
</dbReference>
<dbReference type="PANTHER" id="PTHR19432:SF76">
    <property type="entry name" value="TRANSPORTER, PUTATIVE (EUROFUNG)-RELATED"/>
    <property type="match status" value="1"/>
</dbReference>
<feature type="transmembrane region" description="Helical" evidence="6">
    <location>
        <begin position="169"/>
        <end position="187"/>
    </location>
</feature>
<dbReference type="OrthoDB" id="28755at2759"/>
<keyword evidence="4 6" id="KW-1133">Transmembrane helix</keyword>
<keyword evidence="2" id="KW-0813">Transport</keyword>
<keyword evidence="8" id="KW-1185">Reference proteome</keyword>
<gene>
    <name evidence="7" type="ORF">BDU57DRAFT_499296</name>
</gene>
<feature type="transmembrane region" description="Helical" evidence="6">
    <location>
        <begin position="129"/>
        <end position="148"/>
    </location>
</feature>
<organism evidence="7 8">
    <name type="scientific">Ampelomyces quisqualis</name>
    <name type="common">Powdery mildew agent</name>
    <dbReference type="NCBI Taxonomy" id="50730"/>
    <lineage>
        <taxon>Eukaryota</taxon>
        <taxon>Fungi</taxon>
        <taxon>Dikarya</taxon>
        <taxon>Ascomycota</taxon>
        <taxon>Pezizomycotina</taxon>
        <taxon>Dothideomycetes</taxon>
        <taxon>Pleosporomycetidae</taxon>
        <taxon>Pleosporales</taxon>
        <taxon>Pleosporineae</taxon>
        <taxon>Phaeosphaeriaceae</taxon>
        <taxon>Ampelomyces</taxon>
    </lineage>
</organism>
<feature type="transmembrane region" description="Helical" evidence="6">
    <location>
        <begin position="207"/>
        <end position="224"/>
    </location>
</feature>
<dbReference type="GO" id="GO:0005886">
    <property type="term" value="C:plasma membrane"/>
    <property type="evidence" value="ECO:0007669"/>
    <property type="project" value="TreeGrafter"/>
</dbReference>
<evidence type="ECO:0000313" key="7">
    <source>
        <dbReference type="EMBL" id="KAF1915340.1"/>
    </source>
</evidence>
<feature type="transmembrane region" description="Helical" evidence="6">
    <location>
        <begin position="311"/>
        <end position="333"/>
    </location>
</feature>
<evidence type="ECO:0000256" key="1">
    <source>
        <dbReference type="ARBA" id="ARBA00004141"/>
    </source>
</evidence>
<dbReference type="InterPro" id="IPR036259">
    <property type="entry name" value="MFS_trans_sf"/>
</dbReference>
<feature type="transmembrane region" description="Helical" evidence="6">
    <location>
        <begin position="20"/>
        <end position="38"/>
    </location>
</feature>
<dbReference type="Gene3D" id="1.20.1250.20">
    <property type="entry name" value="MFS general substrate transporter like domains"/>
    <property type="match status" value="1"/>
</dbReference>
<accession>A0A6A5QKI8</accession>
<reference evidence="7" key="1">
    <citation type="journal article" date="2020" name="Stud. Mycol.">
        <title>101 Dothideomycetes genomes: a test case for predicting lifestyles and emergence of pathogens.</title>
        <authorList>
            <person name="Haridas S."/>
            <person name="Albert R."/>
            <person name="Binder M."/>
            <person name="Bloem J."/>
            <person name="Labutti K."/>
            <person name="Salamov A."/>
            <person name="Andreopoulos B."/>
            <person name="Baker S."/>
            <person name="Barry K."/>
            <person name="Bills G."/>
            <person name="Bluhm B."/>
            <person name="Cannon C."/>
            <person name="Castanera R."/>
            <person name="Culley D."/>
            <person name="Daum C."/>
            <person name="Ezra D."/>
            <person name="Gonzalez J."/>
            <person name="Henrissat B."/>
            <person name="Kuo A."/>
            <person name="Liang C."/>
            <person name="Lipzen A."/>
            <person name="Lutzoni F."/>
            <person name="Magnuson J."/>
            <person name="Mondo S."/>
            <person name="Nolan M."/>
            <person name="Ohm R."/>
            <person name="Pangilinan J."/>
            <person name="Park H.-J."/>
            <person name="Ramirez L."/>
            <person name="Alfaro M."/>
            <person name="Sun H."/>
            <person name="Tritt A."/>
            <person name="Yoshinaga Y."/>
            <person name="Zwiers L.-H."/>
            <person name="Turgeon B."/>
            <person name="Goodwin S."/>
            <person name="Spatafora J."/>
            <person name="Crous P."/>
            <person name="Grigoriev I."/>
        </authorList>
    </citation>
    <scope>NUCLEOTIDE SEQUENCE</scope>
    <source>
        <strain evidence="7">HMLAC05119</strain>
    </source>
</reference>
<evidence type="ECO:0000256" key="5">
    <source>
        <dbReference type="ARBA" id="ARBA00023136"/>
    </source>
</evidence>
<feature type="transmembrane region" description="Helical" evidence="6">
    <location>
        <begin position="367"/>
        <end position="387"/>
    </location>
</feature>
<comment type="subcellular location">
    <subcellularLocation>
        <location evidence="1">Membrane</location>
        <topology evidence="1">Multi-pass membrane protein</topology>
    </subcellularLocation>
</comment>
<proteinExistence type="predicted"/>
<keyword evidence="3 6" id="KW-0812">Transmembrane</keyword>
<feature type="transmembrane region" description="Helical" evidence="6">
    <location>
        <begin position="58"/>
        <end position="79"/>
    </location>
</feature>
<evidence type="ECO:0000256" key="2">
    <source>
        <dbReference type="ARBA" id="ARBA00022448"/>
    </source>
</evidence>
<dbReference type="EMBL" id="ML979136">
    <property type="protein sequence ID" value="KAF1915340.1"/>
    <property type="molecule type" value="Genomic_DNA"/>
</dbReference>
<evidence type="ECO:0000256" key="6">
    <source>
        <dbReference type="SAM" id="Phobius"/>
    </source>
</evidence>
<dbReference type="Proteomes" id="UP000800096">
    <property type="component" value="Unassembled WGS sequence"/>
</dbReference>
<feature type="transmembrane region" description="Helical" evidence="6">
    <location>
        <begin position="475"/>
        <end position="495"/>
    </location>
</feature>
<keyword evidence="5 6" id="KW-0472">Membrane</keyword>
<dbReference type="GO" id="GO:0008506">
    <property type="term" value="F:sucrose:proton symporter activity"/>
    <property type="evidence" value="ECO:0007669"/>
    <property type="project" value="TreeGrafter"/>
</dbReference>
<sequence length="547" mass="59217">MPPVAQWTGTPKVKGSSESIRMALLTASLIGLQFTWNVEMTYCTPYLLELGLTKSKISLVWVAGPLSGLIMQPIVGVIADRSTSRWGRRRPYMFGGTVLVSMFLLLLGWTKEVVRYFVKDEASAKSKTVVVAVLSIYGIDFAINAVQGSCRGLIVDTLPISKQQQGSSWASRMVAVGSLIGYGAGAIDLRSVFGPMLGDTQFKQLTGVAALTLCLAVGVTSWAVTERVRVLDVDVEEKISPIEVLQTIAKTAMELPRGIQAICHVQFWAWIGWFPFLFYSTTWVGEVYLRYDAPADVKAAGDLTGKVGRVGSMALIGFSIITFVMSVLLPFFVRSPADDKASGFTPRPPKKIAGIVTELEKHKPSLLTAWTMSHCLFASSMIFAPFVRSLRSATLIIAVCGVSWSVACWAPFAFLGVEINRISQSNGHANSHANRYSDEHEVPPTIHLDGGLEAAGDKVSNQGGDTGKYLGIMNLYTTLPQFVGTGISWVVFSVLEPGKSPELSEAPPGEQHPTDGPNAIAVCLFIGACCACFAALATRRLKRMQNY</sequence>
<evidence type="ECO:0000256" key="4">
    <source>
        <dbReference type="ARBA" id="ARBA00022989"/>
    </source>
</evidence>
<dbReference type="SUPFAM" id="SSF103473">
    <property type="entry name" value="MFS general substrate transporter"/>
    <property type="match status" value="1"/>
</dbReference>
<evidence type="ECO:0000313" key="8">
    <source>
        <dbReference type="Proteomes" id="UP000800096"/>
    </source>
</evidence>
<name>A0A6A5QKI8_AMPQU</name>
<dbReference type="Pfam" id="PF13347">
    <property type="entry name" value="MFS_2"/>
    <property type="match status" value="1"/>
</dbReference>
<protein>
    <submittedName>
        <fullName evidence="7">Sucrose transport protein-like protein</fullName>
    </submittedName>
</protein>
<evidence type="ECO:0000256" key="3">
    <source>
        <dbReference type="ARBA" id="ARBA00022692"/>
    </source>
</evidence>
<feature type="transmembrane region" description="Helical" evidence="6">
    <location>
        <begin position="91"/>
        <end position="109"/>
    </location>
</feature>
<dbReference type="AlphaFoldDB" id="A0A6A5QKI8"/>